<dbReference type="InterPro" id="IPR014043">
    <property type="entry name" value="Acyl_transferase_dom"/>
</dbReference>
<evidence type="ECO:0000259" key="1">
    <source>
        <dbReference type="Pfam" id="PF00698"/>
    </source>
</evidence>
<dbReference type="GO" id="GO:0016705">
    <property type="term" value="F:oxidoreductase activity, acting on paired donors, with incorporation or reduction of molecular oxygen"/>
    <property type="evidence" value="ECO:0007669"/>
    <property type="project" value="InterPro"/>
</dbReference>
<dbReference type="Gene3D" id="1.10.630.10">
    <property type="entry name" value="Cytochrome P450"/>
    <property type="match status" value="1"/>
</dbReference>
<dbReference type="InterPro" id="IPR016035">
    <property type="entry name" value="Acyl_Trfase/lysoPLipase"/>
</dbReference>
<dbReference type="EMBL" id="ML732223">
    <property type="protein sequence ID" value="KAB8073637.1"/>
    <property type="molecule type" value="Genomic_DNA"/>
</dbReference>
<dbReference type="OrthoDB" id="329835at2759"/>
<dbReference type="PANTHER" id="PTHR43775">
    <property type="entry name" value="FATTY ACID SYNTHASE"/>
    <property type="match status" value="1"/>
</dbReference>
<dbReference type="SUPFAM" id="SSF48264">
    <property type="entry name" value="Cytochrome P450"/>
    <property type="match status" value="1"/>
</dbReference>
<dbReference type="GO" id="GO:0004312">
    <property type="term" value="F:fatty acid synthase activity"/>
    <property type="evidence" value="ECO:0007669"/>
    <property type="project" value="TreeGrafter"/>
</dbReference>
<feature type="domain" description="Malonyl-CoA:ACP transacylase (MAT)" evidence="1">
    <location>
        <begin position="303"/>
        <end position="404"/>
    </location>
</feature>
<keyword evidence="3" id="KW-1185">Reference proteome</keyword>
<protein>
    <recommendedName>
        <fullName evidence="1">Malonyl-CoA:ACP transacylase (MAT) domain-containing protein</fullName>
    </recommendedName>
</protein>
<dbReference type="PANTHER" id="PTHR43775:SF29">
    <property type="entry name" value="ASPERFURANONE POLYKETIDE SYNTHASE AFOG-RELATED"/>
    <property type="match status" value="1"/>
</dbReference>
<gene>
    <name evidence="2" type="ORF">BDV29DRAFT_157400</name>
</gene>
<sequence length="404" mass="44579">MAYFLGAIPPYCCYMSLDSFTTWLEITSRLERSGLPVVILPRVAVTIFGWEFDEKVRPFDHLRHVMATRSVKFYLLVGLGKVELWTADPTAAHDILLRVREFETPEDIRLALGGFPPNVMTTNGDQWARHRRVVSTVIDKRISKNAFEESMRQTNSPLDELFSSPTGGKPDSTDTLQLFDMLKKVTIHGFLGAGFGGSNSAIIVEEAPSRPPYSGPATNGMNGTSTVATDDRRLLTSYMSTLDEYLAEEAPEDNELIKDLSHALGQRRTHHPHRTFAVAASVASLQEKLSTAKLSTKGQIIAFAFTGQSAQYAQMTSGLRRYKVSTTAMEEAETHLQTMRAPWSLTKELAKPAPESRINKADFSQPARTAVQLALLALLRSWGIIPYTVIGHSSGEIAAAFAQG</sequence>
<dbReference type="GO" id="GO:0044550">
    <property type="term" value="P:secondary metabolite biosynthetic process"/>
    <property type="evidence" value="ECO:0007669"/>
    <property type="project" value="TreeGrafter"/>
</dbReference>
<dbReference type="InterPro" id="IPR001227">
    <property type="entry name" value="Ac_transferase_dom_sf"/>
</dbReference>
<dbReference type="InterPro" id="IPR036396">
    <property type="entry name" value="Cyt_P450_sf"/>
</dbReference>
<reference evidence="2 3" key="1">
    <citation type="submission" date="2019-04" db="EMBL/GenBank/DDBJ databases">
        <title>Friends and foes A comparative genomics study of 23 Aspergillus species from section Flavi.</title>
        <authorList>
            <consortium name="DOE Joint Genome Institute"/>
            <person name="Kjaerbolling I."/>
            <person name="Vesth T."/>
            <person name="Frisvad J.C."/>
            <person name="Nybo J.L."/>
            <person name="Theobald S."/>
            <person name="Kildgaard S."/>
            <person name="Isbrandt T."/>
            <person name="Kuo A."/>
            <person name="Sato A."/>
            <person name="Lyhne E.K."/>
            <person name="Kogle M.E."/>
            <person name="Wiebenga A."/>
            <person name="Kun R.S."/>
            <person name="Lubbers R.J."/>
            <person name="Makela M.R."/>
            <person name="Barry K."/>
            <person name="Chovatia M."/>
            <person name="Clum A."/>
            <person name="Daum C."/>
            <person name="Haridas S."/>
            <person name="He G."/>
            <person name="LaButti K."/>
            <person name="Lipzen A."/>
            <person name="Mondo S."/>
            <person name="Riley R."/>
            <person name="Salamov A."/>
            <person name="Simmons B.A."/>
            <person name="Magnuson J.K."/>
            <person name="Henrissat B."/>
            <person name="Mortensen U.H."/>
            <person name="Larsen T.O."/>
            <person name="Devries R.P."/>
            <person name="Grigoriev I.V."/>
            <person name="Machida M."/>
            <person name="Baker S.E."/>
            <person name="Andersen M.R."/>
        </authorList>
    </citation>
    <scope>NUCLEOTIDE SEQUENCE [LARGE SCALE GENOMIC DNA]</scope>
    <source>
        <strain evidence="2 3">CBS 151.66</strain>
    </source>
</reference>
<dbReference type="GO" id="GO:0005506">
    <property type="term" value="F:iron ion binding"/>
    <property type="evidence" value="ECO:0007669"/>
    <property type="project" value="InterPro"/>
</dbReference>
<accession>A0A5N5X0U2</accession>
<dbReference type="Pfam" id="PF00698">
    <property type="entry name" value="Acyl_transf_1"/>
    <property type="match status" value="1"/>
</dbReference>
<organism evidence="2 3">
    <name type="scientific">Aspergillus leporis</name>
    <dbReference type="NCBI Taxonomy" id="41062"/>
    <lineage>
        <taxon>Eukaryota</taxon>
        <taxon>Fungi</taxon>
        <taxon>Dikarya</taxon>
        <taxon>Ascomycota</taxon>
        <taxon>Pezizomycotina</taxon>
        <taxon>Eurotiomycetes</taxon>
        <taxon>Eurotiomycetidae</taxon>
        <taxon>Eurotiales</taxon>
        <taxon>Aspergillaceae</taxon>
        <taxon>Aspergillus</taxon>
        <taxon>Aspergillus subgen. Circumdati</taxon>
    </lineage>
</organism>
<dbReference type="GO" id="GO:0020037">
    <property type="term" value="F:heme binding"/>
    <property type="evidence" value="ECO:0007669"/>
    <property type="project" value="InterPro"/>
</dbReference>
<dbReference type="AlphaFoldDB" id="A0A5N5X0U2"/>
<dbReference type="SUPFAM" id="SSF52151">
    <property type="entry name" value="FabD/lysophospholipase-like"/>
    <property type="match status" value="1"/>
</dbReference>
<dbReference type="Gene3D" id="3.40.366.10">
    <property type="entry name" value="Malonyl-Coenzyme A Acyl Carrier Protein, domain 2"/>
    <property type="match status" value="1"/>
</dbReference>
<dbReference type="GO" id="GO:0004497">
    <property type="term" value="F:monooxygenase activity"/>
    <property type="evidence" value="ECO:0007669"/>
    <property type="project" value="InterPro"/>
</dbReference>
<dbReference type="GO" id="GO:0006633">
    <property type="term" value="P:fatty acid biosynthetic process"/>
    <property type="evidence" value="ECO:0007669"/>
    <property type="project" value="TreeGrafter"/>
</dbReference>
<dbReference type="Proteomes" id="UP000326565">
    <property type="component" value="Unassembled WGS sequence"/>
</dbReference>
<proteinExistence type="predicted"/>
<name>A0A5N5X0U2_9EURO</name>
<evidence type="ECO:0000313" key="3">
    <source>
        <dbReference type="Proteomes" id="UP000326565"/>
    </source>
</evidence>
<dbReference type="InterPro" id="IPR050091">
    <property type="entry name" value="PKS_NRPS_Biosynth_Enz"/>
</dbReference>
<evidence type="ECO:0000313" key="2">
    <source>
        <dbReference type="EMBL" id="KAB8073637.1"/>
    </source>
</evidence>